<dbReference type="InParanoid" id="A0A6J1X6J7"/>
<evidence type="ECO:0000313" key="3">
    <source>
        <dbReference type="RefSeq" id="XP_026761884.1"/>
    </source>
</evidence>
<proteinExistence type="predicted"/>
<accession>A0A6J1X6J7</accession>
<reference evidence="3" key="1">
    <citation type="submission" date="2025-08" db="UniProtKB">
        <authorList>
            <consortium name="RefSeq"/>
        </authorList>
    </citation>
    <scope>IDENTIFICATION</scope>
    <source>
        <tissue evidence="3">Whole larvae</tissue>
    </source>
</reference>
<dbReference type="GeneID" id="113520679"/>
<evidence type="ECO:0000256" key="1">
    <source>
        <dbReference type="SAM" id="Coils"/>
    </source>
</evidence>
<keyword evidence="1" id="KW-0175">Coiled coil</keyword>
<gene>
    <name evidence="3" type="primary">LOC113520679</name>
</gene>
<protein>
    <submittedName>
        <fullName evidence="3">Cyclin-dependent kinase 2-interacting protein-like</fullName>
    </submittedName>
</protein>
<dbReference type="OrthoDB" id="17066at2759"/>
<dbReference type="RefSeq" id="XP_026761884.1">
    <property type="nucleotide sequence ID" value="XM_026906083.3"/>
</dbReference>
<dbReference type="KEGG" id="gmw:113520679"/>
<organism evidence="2 3">
    <name type="scientific">Galleria mellonella</name>
    <name type="common">Greater wax moth</name>
    <dbReference type="NCBI Taxonomy" id="7137"/>
    <lineage>
        <taxon>Eukaryota</taxon>
        <taxon>Metazoa</taxon>
        <taxon>Ecdysozoa</taxon>
        <taxon>Arthropoda</taxon>
        <taxon>Hexapoda</taxon>
        <taxon>Insecta</taxon>
        <taxon>Pterygota</taxon>
        <taxon>Neoptera</taxon>
        <taxon>Endopterygota</taxon>
        <taxon>Lepidoptera</taxon>
        <taxon>Glossata</taxon>
        <taxon>Ditrysia</taxon>
        <taxon>Pyraloidea</taxon>
        <taxon>Pyralidae</taxon>
        <taxon>Galleriinae</taxon>
        <taxon>Galleria</taxon>
    </lineage>
</organism>
<keyword evidence="2" id="KW-1185">Reference proteome</keyword>
<feature type="coiled-coil region" evidence="1">
    <location>
        <begin position="83"/>
        <end position="110"/>
    </location>
</feature>
<dbReference type="AlphaFoldDB" id="A0A6J1X6J7"/>
<evidence type="ECO:0000313" key="2">
    <source>
        <dbReference type="Proteomes" id="UP001652740"/>
    </source>
</evidence>
<dbReference type="Proteomes" id="UP001652740">
    <property type="component" value="Unplaced"/>
</dbReference>
<sequence>MTNNVPESDCTFLPKEVMTPNKDFPGISKTVFTHICNLHSFLNDWARFRDKGIKLCRGISALKLHECTDYYYPHQLKPLTEGLLEALDELKNILEGIEILNNQLKALAKLQITGQPVIFTWSASVISDSVEKMFLSLQKEYRLKQIITENIAHCRDEKLIDVYISSWELEPYFESNPYLFAEVGLN</sequence>
<name>A0A6J1X6J7_GALME</name>